<keyword evidence="15" id="KW-1185">Reference proteome</keyword>
<dbReference type="GO" id="GO:0004497">
    <property type="term" value="F:monooxygenase activity"/>
    <property type="evidence" value="ECO:0007669"/>
    <property type="project" value="UniProtKB-KW"/>
</dbReference>
<dbReference type="AlphaFoldDB" id="A0A653BJL1"/>
<protein>
    <submittedName>
        <fullName evidence="14">Uncharacterized protein</fullName>
    </submittedName>
</protein>
<organism evidence="14 15">
    <name type="scientific">Callosobruchus maculatus</name>
    <name type="common">Southern cowpea weevil</name>
    <name type="synonym">Pulse bruchid</name>
    <dbReference type="NCBI Taxonomy" id="64391"/>
    <lineage>
        <taxon>Eukaryota</taxon>
        <taxon>Metazoa</taxon>
        <taxon>Ecdysozoa</taxon>
        <taxon>Arthropoda</taxon>
        <taxon>Hexapoda</taxon>
        <taxon>Insecta</taxon>
        <taxon>Pterygota</taxon>
        <taxon>Neoptera</taxon>
        <taxon>Endopterygota</taxon>
        <taxon>Coleoptera</taxon>
        <taxon>Polyphaga</taxon>
        <taxon>Cucujiformia</taxon>
        <taxon>Chrysomeloidea</taxon>
        <taxon>Chrysomelidae</taxon>
        <taxon>Bruchinae</taxon>
        <taxon>Bruchini</taxon>
        <taxon>Callosobruchus</taxon>
    </lineage>
</organism>
<evidence type="ECO:0000313" key="14">
    <source>
        <dbReference type="EMBL" id="VEN35560.1"/>
    </source>
</evidence>
<evidence type="ECO:0000256" key="4">
    <source>
        <dbReference type="ARBA" id="ARBA00004406"/>
    </source>
</evidence>
<dbReference type="Proteomes" id="UP000410492">
    <property type="component" value="Unassembled WGS sequence"/>
</dbReference>
<gene>
    <name evidence="14" type="ORF">CALMAC_LOCUS1450</name>
</gene>
<dbReference type="GO" id="GO:0005506">
    <property type="term" value="F:iron ion binding"/>
    <property type="evidence" value="ECO:0007669"/>
    <property type="project" value="InterPro"/>
</dbReference>
<feature type="non-terminal residue" evidence="14">
    <location>
        <position position="1"/>
    </location>
</feature>
<keyword evidence="13" id="KW-0472">Membrane</keyword>
<dbReference type="EMBL" id="CAACVG010001721">
    <property type="protein sequence ID" value="VEN35560.1"/>
    <property type="molecule type" value="Genomic_DNA"/>
</dbReference>
<evidence type="ECO:0000256" key="11">
    <source>
        <dbReference type="ARBA" id="ARBA00023004"/>
    </source>
</evidence>
<evidence type="ECO:0000256" key="12">
    <source>
        <dbReference type="ARBA" id="ARBA00023033"/>
    </source>
</evidence>
<evidence type="ECO:0000256" key="5">
    <source>
        <dbReference type="ARBA" id="ARBA00010617"/>
    </source>
</evidence>
<proteinExistence type="inferred from homology"/>
<keyword evidence="12" id="KW-0503">Monooxygenase</keyword>
<dbReference type="Gene3D" id="1.10.630.10">
    <property type="entry name" value="Cytochrome P450"/>
    <property type="match status" value="1"/>
</dbReference>
<dbReference type="GO" id="GO:0016705">
    <property type="term" value="F:oxidoreductase activity, acting on paired donors, with incorporation or reduction of molecular oxygen"/>
    <property type="evidence" value="ECO:0007669"/>
    <property type="project" value="InterPro"/>
</dbReference>
<comment type="cofactor">
    <cofactor evidence="1">
        <name>heme</name>
        <dbReference type="ChEBI" id="CHEBI:30413"/>
    </cofactor>
</comment>
<comment type="subcellular location">
    <subcellularLocation>
        <location evidence="4">Endoplasmic reticulum membrane</location>
        <topology evidence="4">Peripheral membrane protein</topology>
    </subcellularLocation>
    <subcellularLocation>
        <location evidence="3">Microsome membrane</location>
        <topology evidence="3">Peripheral membrane protein</topology>
    </subcellularLocation>
</comment>
<dbReference type="InterPro" id="IPR036396">
    <property type="entry name" value="Cyt_P450_sf"/>
</dbReference>
<dbReference type="OrthoDB" id="1470350at2759"/>
<evidence type="ECO:0000256" key="6">
    <source>
        <dbReference type="ARBA" id="ARBA00022617"/>
    </source>
</evidence>
<accession>A0A653BJL1</accession>
<keyword evidence="10" id="KW-0560">Oxidoreductase</keyword>
<evidence type="ECO:0000256" key="10">
    <source>
        <dbReference type="ARBA" id="ARBA00023002"/>
    </source>
</evidence>
<keyword evidence="11" id="KW-0408">Iron</keyword>
<evidence type="ECO:0000256" key="8">
    <source>
        <dbReference type="ARBA" id="ARBA00022824"/>
    </source>
</evidence>
<evidence type="ECO:0000256" key="7">
    <source>
        <dbReference type="ARBA" id="ARBA00022723"/>
    </source>
</evidence>
<evidence type="ECO:0000256" key="1">
    <source>
        <dbReference type="ARBA" id="ARBA00001971"/>
    </source>
</evidence>
<keyword evidence="7" id="KW-0479">Metal-binding</keyword>
<evidence type="ECO:0000313" key="15">
    <source>
        <dbReference type="Proteomes" id="UP000410492"/>
    </source>
</evidence>
<dbReference type="PANTHER" id="PTHR24291:SF189">
    <property type="entry name" value="CYTOCHROME P450 4C3-RELATED"/>
    <property type="match status" value="1"/>
</dbReference>
<reference evidence="14 15" key="1">
    <citation type="submission" date="2019-01" db="EMBL/GenBank/DDBJ databases">
        <authorList>
            <person name="Sayadi A."/>
        </authorList>
    </citation>
    <scope>NUCLEOTIDE SEQUENCE [LARGE SCALE GENOMIC DNA]</scope>
</reference>
<keyword evidence="8" id="KW-0256">Endoplasmic reticulum</keyword>
<keyword evidence="9" id="KW-0492">Microsome</keyword>
<evidence type="ECO:0000256" key="2">
    <source>
        <dbReference type="ARBA" id="ARBA00003690"/>
    </source>
</evidence>
<evidence type="ECO:0000256" key="9">
    <source>
        <dbReference type="ARBA" id="ARBA00022848"/>
    </source>
</evidence>
<dbReference type="GO" id="GO:0005789">
    <property type="term" value="C:endoplasmic reticulum membrane"/>
    <property type="evidence" value="ECO:0007669"/>
    <property type="project" value="UniProtKB-SubCell"/>
</dbReference>
<sequence length="167" mass="19189">TLDAFIGIFDEEASVFVDILKKNAGRKDVPLYMLAIRCHLDDVCGTTMGVRMNLQTTNDNLGETVQRLIEIFGRKVFMIRYQSSLIWNHSNDKKCFLDMAKRINGLCVTVVRKKIKDYKEKQQKERNDYVFDDGSAAEKKVMLDLLIENSDLTEEELREEVTTTLAG</sequence>
<evidence type="ECO:0000256" key="13">
    <source>
        <dbReference type="ARBA" id="ARBA00023136"/>
    </source>
</evidence>
<dbReference type="PANTHER" id="PTHR24291">
    <property type="entry name" value="CYTOCHROME P450 FAMILY 4"/>
    <property type="match status" value="1"/>
</dbReference>
<feature type="non-terminal residue" evidence="14">
    <location>
        <position position="167"/>
    </location>
</feature>
<dbReference type="SUPFAM" id="SSF48264">
    <property type="entry name" value="Cytochrome P450"/>
    <property type="match status" value="1"/>
</dbReference>
<evidence type="ECO:0000256" key="3">
    <source>
        <dbReference type="ARBA" id="ARBA00004174"/>
    </source>
</evidence>
<dbReference type="GO" id="GO:0020037">
    <property type="term" value="F:heme binding"/>
    <property type="evidence" value="ECO:0007669"/>
    <property type="project" value="InterPro"/>
</dbReference>
<keyword evidence="6" id="KW-0349">Heme</keyword>
<dbReference type="InterPro" id="IPR050196">
    <property type="entry name" value="Cytochrome_P450_Monoox"/>
</dbReference>
<name>A0A653BJL1_CALMS</name>
<comment type="function">
    <text evidence="2">May be involved in the metabolism of insect hormones and in the breakdown of synthetic insecticides.</text>
</comment>
<comment type="similarity">
    <text evidence="5">Belongs to the cytochrome P450 family.</text>
</comment>